<evidence type="ECO:0000313" key="2">
    <source>
        <dbReference type="EMBL" id="SUZ89600.1"/>
    </source>
</evidence>
<protein>
    <submittedName>
        <fullName evidence="2">Uncharacterized protein</fullName>
    </submittedName>
</protein>
<dbReference type="AlphaFoldDB" id="A0A381RD67"/>
<accession>A0A381RD67</accession>
<sequence>MKPLITKNYALSYPPQSDPEANPVGLTH</sequence>
<organism evidence="2">
    <name type="scientific">marine metagenome</name>
    <dbReference type="NCBI Taxonomy" id="408172"/>
    <lineage>
        <taxon>unclassified sequences</taxon>
        <taxon>metagenomes</taxon>
        <taxon>ecological metagenomes</taxon>
    </lineage>
</organism>
<proteinExistence type="predicted"/>
<evidence type="ECO:0000256" key="1">
    <source>
        <dbReference type="SAM" id="MobiDB-lite"/>
    </source>
</evidence>
<dbReference type="EMBL" id="UINC01001826">
    <property type="protein sequence ID" value="SUZ89600.1"/>
    <property type="molecule type" value="Genomic_DNA"/>
</dbReference>
<name>A0A381RD67_9ZZZZ</name>
<reference evidence="2" key="1">
    <citation type="submission" date="2018-05" db="EMBL/GenBank/DDBJ databases">
        <authorList>
            <person name="Lanie J.A."/>
            <person name="Ng W.-L."/>
            <person name="Kazmierczak K.M."/>
            <person name="Andrzejewski T.M."/>
            <person name="Davidsen T.M."/>
            <person name="Wayne K.J."/>
            <person name="Tettelin H."/>
            <person name="Glass J.I."/>
            <person name="Rusch D."/>
            <person name="Podicherti R."/>
            <person name="Tsui H.-C.T."/>
            <person name="Winkler M.E."/>
        </authorList>
    </citation>
    <scope>NUCLEOTIDE SEQUENCE</scope>
</reference>
<feature type="region of interest" description="Disordered" evidence="1">
    <location>
        <begin position="1"/>
        <end position="28"/>
    </location>
</feature>
<gene>
    <name evidence="2" type="ORF">METZ01_LOCUS42454</name>
</gene>